<feature type="region of interest" description="Disordered" evidence="2">
    <location>
        <begin position="202"/>
        <end position="227"/>
    </location>
</feature>
<dbReference type="GO" id="GO:0008237">
    <property type="term" value="F:metallopeptidase activity"/>
    <property type="evidence" value="ECO:0007669"/>
    <property type="project" value="InterPro"/>
</dbReference>
<dbReference type="GO" id="GO:0061578">
    <property type="term" value="F:K63-linked deubiquitinase activity"/>
    <property type="evidence" value="ECO:0007669"/>
    <property type="project" value="TreeGrafter"/>
</dbReference>
<dbReference type="SUPFAM" id="SSF140856">
    <property type="entry name" value="USP8 N-terminal domain-like"/>
    <property type="match status" value="1"/>
</dbReference>
<feature type="coiled-coil region" evidence="1">
    <location>
        <begin position="124"/>
        <end position="164"/>
    </location>
</feature>
<keyword evidence="1" id="KW-0175">Coiled coil</keyword>
<sequence>MADHTDVSLQPEERVRALTKKGSSVEINDDMPPRRYFRSGMEMIRMANIYTEEGNIEHAFVLYNKYITLFIEKLPKHRDYKTANIPEKKDTLKGQKEKPRLKLSQYVMCLLHAQKEEEEVLARQQSKQRALDAERERVAEMQRRQREQEQFSAFEEMIRRQELEKERQRVLLEFATPAEPSSDTPLIPGIQGPPLVSPTFPQIPGELSNHQHNRPPTSIGTPTTGPPSFDRSLKPGSLVNTMVDALRQLAVPAELCRSFLRLAEANTSRAVETCGILCGKLVRSWNGVAIIVLNKLKYYMNTTNKSAHLILRFFLTQSKPMTHPTQTAFLSSVDLHTHCSYQIMLPEAIAIVCSPKFNEIGYFRLTDRGTDEISTCKQKGFHPHSKEPPLFTHAGHVTITDGTVSMMDLR</sequence>
<proteinExistence type="predicted"/>
<dbReference type="Gene3D" id="3.40.140.10">
    <property type="entry name" value="Cytidine Deaminase, domain 2"/>
    <property type="match status" value="1"/>
</dbReference>
<feature type="compositionally biased region" description="Low complexity" evidence="2">
    <location>
        <begin position="215"/>
        <end position="227"/>
    </location>
</feature>
<dbReference type="PANTHER" id="PTHR12947">
    <property type="entry name" value="AMSH-LIKE PROTEASE"/>
    <property type="match status" value="1"/>
</dbReference>
<dbReference type="Pfam" id="PF08969">
    <property type="entry name" value="USP8_dimer"/>
    <property type="match status" value="1"/>
</dbReference>
<dbReference type="PANTHER" id="PTHR12947:SF8">
    <property type="entry name" value="STAM-BINDING PROTEIN"/>
    <property type="match status" value="1"/>
</dbReference>
<feature type="domain" description="JAB1/MPN/MOV34 metalloenzyme" evidence="3">
    <location>
        <begin position="248"/>
        <end position="368"/>
    </location>
</feature>
<dbReference type="GO" id="GO:0032154">
    <property type="term" value="C:cleavage furrow"/>
    <property type="evidence" value="ECO:0007669"/>
    <property type="project" value="TreeGrafter"/>
</dbReference>
<dbReference type="InterPro" id="IPR000555">
    <property type="entry name" value="JAMM/MPN+_dom"/>
</dbReference>
<dbReference type="SUPFAM" id="SSF102712">
    <property type="entry name" value="JAB1/MPN domain"/>
    <property type="match status" value="1"/>
</dbReference>
<keyword evidence="5" id="KW-1185">Reference proteome</keyword>
<reference evidence="4" key="1">
    <citation type="submission" date="2025-08" db="UniProtKB">
        <authorList>
            <consortium name="Ensembl"/>
        </authorList>
    </citation>
    <scope>IDENTIFICATION</scope>
</reference>
<dbReference type="GeneTree" id="ENSGT00940000153710"/>
<dbReference type="AlphaFoldDB" id="A0A3Q4HZ59"/>
<protein>
    <submittedName>
        <fullName evidence="4">STAM binding protein b</fullName>
    </submittedName>
</protein>
<dbReference type="Ensembl" id="ENSNBRT00000023633.1">
    <property type="protein sequence ID" value="ENSNBRP00000023032.1"/>
    <property type="gene ID" value="ENSNBRG00000017623.1"/>
</dbReference>
<dbReference type="GO" id="GO:0070536">
    <property type="term" value="P:protein K63-linked deubiquitination"/>
    <property type="evidence" value="ECO:0007669"/>
    <property type="project" value="TreeGrafter"/>
</dbReference>
<dbReference type="Gene3D" id="1.20.58.80">
    <property type="entry name" value="Phosphotransferase system, lactose/cellobiose-type IIA subunit"/>
    <property type="match status" value="1"/>
</dbReference>
<evidence type="ECO:0000256" key="2">
    <source>
        <dbReference type="SAM" id="MobiDB-lite"/>
    </source>
</evidence>
<accession>A0A3Q4HZ59</accession>
<dbReference type="Proteomes" id="UP000261580">
    <property type="component" value="Unassembled WGS sequence"/>
</dbReference>
<organism evidence="4 5">
    <name type="scientific">Neolamprologus brichardi</name>
    <name type="common">Fairy cichlid</name>
    <name type="synonym">Lamprologus brichardi</name>
    <dbReference type="NCBI Taxonomy" id="32507"/>
    <lineage>
        <taxon>Eukaryota</taxon>
        <taxon>Metazoa</taxon>
        <taxon>Chordata</taxon>
        <taxon>Craniata</taxon>
        <taxon>Vertebrata</taxon>
        <taxon>Euteleostomi</taxon>
        <taxon>Actinopterygii</taxon>
        <taxon>Neopterygii</taxon>
        <taxon>Teleostei</taxon>
        <taxon>Neoteleostei</taxon>
        <taxon>Acanthomorphata</taxon>
        <taxon>Ovalentaria</taxon>
        <taxon>Cichlomorphae</taxon>
        <taxon>Cichliformes</taxon>
        <taxon>Cichlidae</taxon>
        <taxon>African cichlids</taxon>
        <taxon>Pseudocrenilabrinae</taxon>
        <taxon>Lamprologini</taxon>
        <taxon>Neolamprologus</taxon>
    </lineage>
</organism>
<dbReference type="InterPro" id="IPR015063">
    <property type="entry name" value="USP8_dimer"/>
</dbReference>
<dbReference type="GO" id="GO:0005768">
    <property type="term" value="C:endosome"/>
    <property type="evidence" value="ECO:0007669"/>
    <property type="project" value="TreeGrafter"/>
</dbReference>
<evidence type="ECO:0000313" key="4">
    <source>
        <dbReference type="Ensembl" id="ENSNBRP00000023032.1"/>
    </source>
</evidence>
<name>A0A3Q4HZ59_NEOBR</name>
<dbReference type="OMA" id="EATTDTC"/>
<dbReference type="SMART" id="SM00232">
    <property type="entry name" value="JAB_MPN"/>
    <property type="match status" value="1"/>
</dbReference>
<reference evidence="4" key="2">
    <citation type="submission" date="2025-09" db="UniProtKB">
        <authorList>
            <consortium name="Ensembl"/>
        </authorList>
    </citation>
    <scope>IDENTIFICATION</scope>
</reference>
<evidence type="ECO:0000256" key="1">
    <source>
        <dbReference type="SAM" id="Coils"/>
    </source>
</evidence>
<evidence type="ECO:0000259" key="3">
    <source>
        <dbReference type="SMART" id="SM00232"/>
    </source>
</evidence>
<dbReference type="STRING" id="32507.ENSNBRP00000023032"/>
<evidence type="ECO:0000313" key="5">
    <source>
        <dbReference type="Proteomes" id="UP000261580"/>
    </source>
</evidence>
<dbReference type="Bgee" id="ENSNBRG00000017623">
    <property type="expression patterns" value="Expressed in heart and 5 other cell types or tissues"/>
</dbReference>